<feature type="compositionally biased region" description="Acidic residues" evidence="1">
    <location>
        <begin position="17"/>
        <end position="26"/>
    </location>
</feature>
<protein>
    <submittedName>
        <fullName evidence="2">Uncharacterized protein</fullName>
    </submittedName>
</protein>
<dbReference type="Gramene" id="MELO3C008728.2.1">
    <property type="protein sequence ID" value="MELO3C008728.2.1"/>
    <property type="gene ID" value="MELO3C008728.2"/>
</dbReference>
<dbReference type="EnsemblPlants" id="MELO3C008728.2.1">
    <property type="protein sequence ID" value="MELO3C008728.2.1"/>
    <property type="gene ID" value="MELO3C008728.2"/>
</dbReference>
<name>A0A9I9CUW3_CUCME</name>
<proteinExistence type="predicted"/>
<sequence>MLPDDDEPLPNQGDVELSQDDFEDSFCDPPTSSKKDATLVLVRSPTKKVLEEITDDSFLKGNQIASEVAGKTRAPLPPKQTSN</sequence>
<reference evidence="2" key="1">
    <citation type="submission" date="2023-03" db="UniProtKB">
        <authorList>
            <consortium name="EnsemblPlants"/>
        </authorList>
    </citation>
    <scope>IDENTIFICATION</scope>
</reference>
<dbReference type="AlphaFoldDB" id="A0A9I9CUW3"/>
<organism evidence="2">
    <name type="scientific">Cucumis melo</name>
    <name type="common">Muskmelon</name>
    <dbReference type="NCBI Taxonomy" id="3656"/>
    <lineage>
        <taxon>Eukaryota</taxon>
        <taxon>Viridiplantae</taxon>
        <taxon>Streptophyta</taxon>
        <taxon>Embryophyta</taxon>
        <taxon>Tracheophyta</taxon>
        <taxon>Spermatophyta</taxon>
        <taxon>Magnoliopsida</taxon>
        <taxon>eudicotyledons</taxon>
        <taxon>Gunneridae</taxon>
        <taxon>Pentapetalae</taxon>
        <taxon>rosids</taxon>
        <taxon>fabids</taxon>
        <taxon>Cucurbitales</taxon>
        <taxon>Cucurbitaceae</taxon>
        <taxon>Benincaseae</taxon>
        <taxon>Cucumis</taxon>
    </lineage>
</organism>
<accession>A0A9I9CUW3</accession>
<feature type="region of interest" description="Disordered" evidence="1">
    <location>
        <begin position="1"/>
        <end position="34"/>
    </location>
</feature>
<evidence type="ECO:0000256" key="1">
    <source>
        <dbReference type="SAM" id="MobiDB-lite"/>
    </source>
</evidence>
<evidence type="ECO:0000313" key="2">
    <source>
        <dbReference type="EnsemblPlants" id="MELO3C008728.2.1"/>
    </source>
</evidence>